<sequence>MTRLPNGLTVLLDPAARPGLTAVALTVAAGSGADPPGRHGLAHVVEHLMFQRESAFADRVEGWGGSSNATTHRDLTLFHTVLPDEALPGLLALEARRLRELGTDGLAAELPVVVEEIRGILARTRGGFPWRPLSRALLSRPDWLDPYGEPAEVAEVTAADCQAFITTHYRPENLTLTISGSFDADRILALIEAEFADLPTRSPATPTTFAAEPTPAAIPLAPDQLAIGYVLPADPAEYLATVLLAAILTGSRIPALVRSGGPVLAATFETGYQGRFLEHHAPDLAAGRIRRRPGATAAEAVAALEAEVHRIAVSGPEAAEYHRAVNRLLLNHHQEQDHVLSRVRHLARRQVLGTAPLPGSLAGLSPDAVRAAAAALGGHGRTVLSGEEGPS</sequence>
<protein>
    <submittedName>
        <fullName evidence="8">Putative Zn-dependent peptidase</fullName>
    </submittedName>
</protein>
<keyword evidence="2" id="KW-0645">Protease</keyword>
<evidence type="ECO:0000313" key="9">
    <source>
        <dbReference type="Proteomes" id="UP000533598"/>
    </source>
</evidence>
<dbReference type="InterPro" id="IPR050626">
    <property type="entry name" value="Peptidase_M16"/>
</dbReference>
<keyword evidence="4" id="KW-0862">Zinc</keyword>
<evidence type="ECO:0000256" key="3">
    <source>
        <dbReference type="ARBA" id="ARBA00022801"/>
    </source>
</evidence>
<evidence type="ECO:0000256" key="2">
    <source>
        <dbReference type="ARBA" id="ARBA00022670"/>
    </source>
</evidence>
<dbReference type="AlphaFoldDB" id="A0A7W7CFK9"/>
<name>A0A7W7CFK9_9PSEU</name>
<dbReference type="InterPro" id="IPR011765">
    <property type="entry name" value="Pept_M16_N"/>
</dbReference>
<dbReference type="PANTHER" id="PTHR43690:SF17">
    <property type="entry name" value="PROTEIN YHJJ"/>
    <property type="match status" value="1"/>
</dbReference>
<dbReference type="InterPro" id="IPR011249">
    <property type="entry name" value="Metalloenz_LuxS/M16"/>
</dbReference>
<keyword evidence="9" id="KW-1185">Reference proteome</keyword>
<feature type="domain" description="Peptidase M16 C-terminal" evidence="7">
    <location>
        <begin position="156"/>
        <end position="328"/>
    </location>
</feature>
<evidence type="ECO:0000256" key="4">
    <source>
        <dbReference type="ARBA" id="ARBA00022833"/>
    </source>
</evidence>
<accession>A0A7W7CFK9</accession>
<dbReference type="Gene3D" id="3.30.830.10">
    <property type="entry name" value="Metalloenzyme, LuxS/M16 peptidase-like"/>
    <property type="match status" value="2"/>
</dbReference>
<keyword evidence="3" id="KW-0378">Hydrolase</keyword>
<comment type="caution">
    <text evidence="8">The sequence shown here is derived from an EMBL/GenBank/DDBJ whole genome shotgun (WGS) entry which is preliminary data.</text>
</comment>
<reference evidence="8 9" key="1">
    <citation type="submission" date="2020-08" db="EMBL/GenBank/DDBJ databases">
        <title>Sequencing the genomes of 1000 actinobacteria strains.</title>
        <authorList>
            <person name="Klenk H.-P."/>
        </authorList>
    </citation>
    <scope>NUCLEOTIDE SEQUENCE [LARGE SCALE GENOMIC DNA]</scope>
    <source>
        <strain evidence="8 9">DSM 44230</strain>
    </source>
</reference>
<keyword evidence="5" id="KW-0482">Metalloprotease</keyword>
<comment type="similarity">
    <text evidence="1">Belongs to the peptidase M16 family.</text>
</comment>
<evidence type="ECO:0000259" key="7">
    <source>
        <dbReference type="Pfam" id="PF05193"/>
    </source>
</evidence>
<dbReference type="Pfam" id="PF00675">
    <property type="entry name" value="Peptidase_M16"/>
    <property type="match status" value="1"/>
</dbReference>
<dbReference type="EMBL" id="JACHMH010000001">
    <property type="protein sequence ID" value="MBB4680322.1"/>
    <property type="molecule type" value="Genomic_DNA"/>
</dbReference>
<gene>
    <name evidence="8" type="ORF">HNR67_006440</name>
</gene>
<dbReference type="PANTHER" id="PTHR43690">
    <property type="entry name" value="NARDILYSIN"/>
    <property type="match status" value="1"/>
</dbReference>
<dbReference type="GO" id="GO:0008237">
    <property type="term" value="F:metallopeptidase activity"/>
    <property type="evidence" value="ECO:0007669"/>
    <property type="project" value="UniProtKB-KW"/>
</dbReference>
<evidence type="ECO:0000256" key="5">
    <source>
        <dbReference type="ARBA" id="ARBA00023049"/>
    </source>
</evidence>
<evidence type="ECO:0000313" key="8">
    <source>
        <dbReference type="EMBL" id="MBB4680322.1"/>
    </source>
</evidence>
<feature type="domain" description="Peptidase M16 N-terminal" evidence="6">
    <location>
        <begin position="22"/>
        <end position="93"/>
    </location>
</feature>
<dbReference type="Proteomes" id="UP000533598">
    <property type="component" value="Unassembled WGS sequence"/>
</dbReference>
<dbReference type="GO" id="GO:0006508">
    <property type="term" value="P:proteolysis"/>
    <property type="evidence" value="ECO:0007669"/>
    <property type="project" value="UniProtKB-KW"/>
</dbReference>
<dbReference type="Pfam" id="PF05193">
    <property type="entry name" value="Peptidase_M16_C"/>
    <property type="match status" value="1"/>
</dbReference>
<evidence type="ECO:0000259" key="6">
    <source>
        <dbReference type="Pfam" id="PF00675"/>
    </source>
</evidence>
<dbReference type="GO" id="GO:0046872">
    <property type="term" value="F:metal ion binding"/>
    <property type="evidence" value="ECO:0007669"/>
    <property type="project" value="InterPro"/>
</dbReference>
<proteinExistence type="inferred from homology"/>
<dbReference type="InterPro" id="IPR007863">
    <property type="entry name" value="Peptidase_M16_C"/>
</dbReference>
<organism evidence="8 9">
    <name type="scientific">Crossiella cryophila</name>
    <dbReference type="NCBI Taxonomy" id="43355"/>
    <lineage>
        <taxon>Bacteria</taxon>
        <taxon>Bacillati</taxon>
        <taxon>Actinomycetota</taxon>
        <taxon>Actinomycetes</taxon>
        <taxon>Pseudonocardiales</taxon>
        <taxon>Pseudonocardiaceae</taxon>
        <taxon>Crossiella</taxon>
    </lineage>
</organism>
<dbReference type="SUPFAM" id="SSF63411">
    <property type="entry name" value="LuxS/MPP-like metallohydrolase"/>
    <property type="match status" value="2"/>
</dbReference>
<dbReference type="RefSeq" id="WP_185006040.1">
    <property type="nucleotide sequence ID" value="NZ_BAAAUI010000009.1"/>
</dbReference>
<evidence type="ECO:0000256" key="1">
    <source>
        <dbReference type="ARBA" id="ARBA00007261"/>
    </source>
</evidence>